<feature type="compositionally biased region" description="Low complexity" evidence="1">
    <location>
        <begin position="1"/>
        <end position="15"/>
    </location>
</feature>
<protein>
    <submittedName>
        <fullName evidence="2">Uncharacterized protein</fullName>
    </submittedName>
</protein>
<evidence type="ECO:0000313" key="3">
    <source>
        <dbReference type="Proteomes" id="UP000247715"/>
    </source>
</evidence>
<name>A0A318UI37_9BACT</name>
<proteinExistence type="predicted"/>
<dbReference type="EMBL" id="QKLP01000019">
    <property type="protein sequence ID" value="PYF41934.1"/>
    <property type="molecule type" value="Genomic_DNA"/>
</dbReference>
<reference evidence="2 3" key="1">
    <citation type="submission" date="2018-06" db="EMBL/GenBank/DDBJ databases">
        <title>Genomic Encyclopedia of Archaeal and Bacterial Type Strains, Phase II (KMG-II): from individual species to whole genera.</title>
        <authorList>
            <person name="Goeker M."/>
        </authorList>
    </citation>
    <scope>NUCLEOTIDE SEQUENCE [LARGE SCALE GENOMIC DNA]</scope>
    <source>
        <strain evidence="2 3">ATCC 29103</strain>
    </source>
</reference>
<feature type="non-terminal residue" evidence="2">
    <location>
        <position position="1"/>
    </location>
</feature>
<gene>
    <name evidence="2" type="ORF">BCF88_1191</name>
</gene>
<evidence type="ECO:0000313" key="2">
    <source>
        <dbReference type="EMBL" id="PYF41934.1"/>
    </source>
</evidence>
<feature type="region of interest" description="Disordered" evidence="1">
    <location>
        <begin position="1"/>
        <end position="36"/>
    </location>
</feature>
<comment type="caution">
    <text evidence="2">The sequence shown here is derived from an EMBL/GenBank/DDBJ whole genome shotgun (WGS) entry which is preliminary data.</text>
</comment>
<sequence length="36" mass="3743">LKDLASKSSSKISPSPADPLPGSHNGAGFDEWILGY</sequence>
<dbReference type="Proteomes" id="UP000247715">
    <property type="component" value="Unassembled WGS sequence"/>
</dbReference>
<evidence type="ECO:0000256" key="1">
    <source>
        <dbReference type="SAM" id="MobiDB-lite"/>
    </source>
</evidence>
<dbReference type="AlphaFoldDB" id="A0A318UI37"/>
<organism evidence="2 3">
    <name type="scientific">Metamycoplasma alkalescens</name>
    <dbReference type="NCBI Taxonomy" id="45363"/>
    <lineage>
        <taxon>Bacteria</taxon>
        <taxon>Bacillati</taxon>
        <taxon>Mycoplasmatota</taxon>
        <taxon>Mycoplasmoidales</taxon>
        <taxon>Metamycoplasmataceae</taxon>
        <taxon>Metamycoplasma</taxon>
    </lineage>
</organism>
<accession>A0A318UI37</accession>